<accession>A0A1Y2CF44</accession>
<keyword evidence="3" id="KW-1185">Reference proteome</keyword>
<keyword evidence="1" id="KW-0732">Signal</keyword>
<dbReference type="Proteomes" id="UP000193642">
    <property type="component" value="Unassembled WGS sequence"/>
</dbReference>
<feature type="signal peptide" evidence="1">
    <location>
        <begin position="1"/>
        <end position="18"/>
    </location>
</feature>
<evidence type="ECO:0000256" key="1">
    <source>
        <dbReference type="SAM" id="SignalP"/>
    </source>
</evidence>
<feature type="chain" id="PRO_5012440675" description="Secreted protein" evidence="1">
    <location>
        <begin position="19"/>
        <end position="103"/>
    </location>
</feature>
<protein>
    <recommendedName>
        <fullName evidence="4">Secreted protein</fullName>
    </recommendedName>
</protein>
<comment type="caution">
    <text evidence="2">The sequence shown here is derived from an EMBL/GenBank/DDBJ whole genome shotgun (WGS) entry which is preliminary data.</text>
</comment>
<proteinExistence type="predicted"/>
<evidence type="ECO:0000313" key="2">
    <source>
        <dbReference type="EMBL" id="ORY45671.1"/>
    </source>
</evidence>
<dbReference type="EMBL" id="MCGO01000019">
    <property type="protein sequence ID" value="ORY45671.1"/>
    <property type="molecule type" value="Genomic_DNA"/>
</dbReference>
<reference evidence="2 3" key="1">
    <citation type="submission" date="2016-07" db="EMBL/GenBank/DDBJ databases">
        <title>Pervasive Adenine N6-methylation of Active Genes in Fungi.</title>
        <authorList>
            <consortium name="DOE Joint Genome Institute"/>
            <person name="Mondo S.J."/>
            <person name="Dannebaum R.O."/>
            <person name="Kuo R.C."/>
            <person name="Labutti K."/>
            <person name="Haridas S."/>
            <person name="Kuo A."/>
            <person name="Salamov A."/>
            <person name="Ahrendt S.R."/>
            <person name="Lipzen A."/>
            <person name="Sullivan W."/>
            <person name="Andreopoulos W.B."/>
            <person name="Clum A."/>
            <person name="Lindquist E."/>
            <person name="Daum C."/>
            <person name="Ramamoorthy G.K."/>
            <person name="Gryganskyi A."/>
            <person name="Culley D."/>
            <person name="Magnuson J.K."/>
            <person name="James T.Y."/>
            <person name="O'Malley M.A."/>
            <person name="Stajich J.E."/>
            <person name="Spatafora J.W."/>
            <person name="Visel A."/>
            <person name="Grigoriev I.V."/>
        </authorList>
    </citation>
    <scope>NUCLEOTIDE SEQUENCE [LARGE SCALE GENOMIC DNA]</scope>
    <source>
        <strain evidence="2 3">JEL800</strain>
    </source>
</reference>
<sequence>MYGLGFMIAPAWFLIATGRFESTVSSLSMQAAFRLQRPVVGTRTQWWPVWQGKSSGHSLMHGTSPFRFALDQYCMPSFNAYSPPPNIPGYAETVEAANASRNI</sequence>
<gene>
    <name evidence="2" type="ORF">BCR33DRAFT_172599</name>
</gene>
<evidence type="ECO:0000313" key="3">
    <source>
        <dbReference type="Proteomes" id="UP000193642"/>
    </source>
</evidence>
<evidence type="ECO:0008006" key="4">
    <source>
        <dbReference type="Google" id="ProtNLM"/>
    </source>
</evidence>
<name>A0A1Y2CF44_9FUNG</name>
<organism evidence="2 3">
    <name type="scientific">Rhizoclosmatium globosum</name>
    <dbReference type="NCBI Taxonomy" id="329046"/>
    <lineage>
        <taxon>Eukaryota</taxon>
        <taxon>Fungi</taxon>
        <taxon>Fungi incertae sedis</taxon>
        <taxon>Chytridiomycota</taxon>
        <taxon>Chytridiomycota incertae sedis</taxon>
        <taxon>Chytridiomycetes</taxon>
        <taxon>Chytridiales</taxon>
        <taxon>Chytriomycetaceae</taxon>
        <taxon>Rhizoclosmatium</taxon>
    </lineage>
</organism>
<dbReference type="AlphaFoldDB" id="A0A1Y2CF44"/>